<dbReference type="InterPro" id="IPR027054">
    <property type="entry name" value="ALG2"/>
</dbReference>
<reference evidence="5 6" key="1">
    <citation type="journal article" date="2015" name="Sci. Rep.">
        <title>Genome of the facultative scuticociliatosis pathogen Pseudocohnilembus persalinus provides insight into its virulence through horizontal gene transfer.</title>
        <authorList>
            <person name="Xiong J."/>
            <person name="Wang G."/>
            <person name="Cheng J."/>
            <person name="Tian M."/>
            <person name="Pan X."/>
            <person name="Warren A."/>
            <person name="Jiang C."/>
            <person name="Yuan D."/>
            <person name="Miao W."/>
        </authorList>
    </citation>
    <scope>NUCLEOTIDE SEQUENCE [LARGE SCALE GENOMIC DNA]</scope>
    <source>
        <strain evidence="5">36N120E</strain>
    </source>
</reference>
<evidence type="ECO:0000313" key="5">
    <source>
        <dbReference type="EMBL" id="KRW98949.1"/>
    </source>
</evidence>
<dbReference type="EMBL" id="LDAU01000224">
    <property type="protein sequence ID" value="KRW98949.1"/>
    <property type="molecule type" value="Genomic_DNA"/>
</dbReference>
<organism evidence="5 6">
    <name type="scientific">Pseudocohnilembus persalinus</name>
    <name type="common">Ciliate</name>
    <dbReference type="NCBI Taxonomy" id="266149"/>
    <lineage>
        <taxon>Eukaryota</taxon>
        <taxon>Sar</taxon>
        <taxon>Alveolata</taxon>
        <taxon>Ciliophora</taxon>
        <taxon>Intramacronucleata</taxon>
        <taxon>Oligohymenophorea</taxon>
        <taxon>Scuticociliatia</taxon>
        <taxon>Philasterida</taxon>
        <taxon>Pseudocohnilembidae</taxon>
        <taxon>Pseudocohnilembus</taxon>
    </lineage>
</organism>
<keyword evidence="3" id="KW-0472">Membrane</keyword>
<dbReference type="PANTHER" id="PTHR45918">
    <property type="entry name" value="ALPHA-1,3/1,6-MANNOSYLTRANSFERASE ALG2"/>
    <property type="match status" value="1"/>
</dbReference>
<comment type="caution">
    <text evidence="5">The sequence shown here is derived from an EMBL/GenBank/DDBJ whole genome shotgun (WGS) entry which is preliminary data.</text>
</comment>
<keyword evidence="6" id="KW-1185">Reference proteome</keyword>
<feature type="domain" description="Glycosyl transferase family 1" evidence="4">
    <location>
        <begin position="116"/>
        <end position="258"/>
    </location>
</feature>
<dbReference type="OrthoDB" id="448893at2759"/>
<dbReference type="SUPFAM" id="SSF53756">
    <property type="entry name" value="UDP-Glycosyltransferase/glycogen phosphorylase"/>
    <property type="match status" value="2"/>
</dbReference>
<protein>
    <recommendedName>
        <fullName evidence="3">Alpha-1,3/1,6-mannosyltransferase ALG2</fullName>
        <ecNumber evidence="3">2.4.1.132</ecNumber>
        <ecNumber evidence="3">2.4.1.257</ecNumber>
    </recommendedName>
    <alternativeName>
        <fullName evidence="3">GDP-Man:Man(1)GlcNAc(2)-PP-Dol alpha-1,3-mannosyltransferase</fullName>
    </alternativeName>
</protein>
<dbReference type="PANTHER" id="PTHR45918:SF1">
    <property type="entry name" value="ALPHA-1,3_1,6-MANNOSYLTRANSFERASE ALG2"/>
    <property type="match status" value="1"/>
</dbReference>
<dbReference type="UniPathway" id="UPA00378"/>
<dbReference type="Proteomes" id="UP000054937">
    <property type="component" value="Unassembled WGS sequence"/>
</dbReference>
<accession>A0A0V0Q9T0</accession>
<comment type="similarity">
    <text evidence="3">Belongs to the glycosyltransferase group 1 family.</text>
</comment>
<sequence>MQQNQHKVAFIHPDLGIGGAEQLVINLGLALKQKNVEVCYFTPYHDPEHCFPDTVNGNLKVKVCGNWIPANFFGKFTALCAMIRVFLATLYVLIFEKEYDTNIGLAISSFAKFIELNGNDENQEYYVLIIAGGYEERQKENYEYYQELLEMSQKHNLQERVIFLKNVSSELKSLLLSRAVAILYTPENEHFGIVPVESMYNETPVIAMNSGGPKESILNENTGFLINGTQSEKWAEKMQILAQNPERKKKMGKEGKNRVIQLFGFEQFMESIYNSYVTVNQKQNKILKGQQKKQE</sequence>
<keyword evidence="1 3" id="KW-0328">Glycosyltransferase</keyword>
<name>A0A0V0Q9T0_PSEPJ</name>
<dbReference type="Pfam" id="PF00534">
    <property type="entry name" value="Glycos_transf_1"/>
    <property type="match status" value="1"/>
</dbReference>
<comment type="pathway">
    <text evidence="3">Protein modification; protein glycosylation.</text>
</comment>
<keyword evidence="2 3" id="KW-0808">Transferase</keyword>
<evidence type="ECO:0000313" key="6">
    <source>
        <dbReference type="Proteomes" id="UP000054937"/>
    </source>
</evidence>
<dbReference type="GO" id="GO:0102704">
    <property type="term" value="F:GDP-Man:Man(2)GlcNAc(2)-PP-Dol alpha-1,6-mannosyltransferase activity"/>
    <property type="evidence" value="ECO:0007669"/>
    <property type="project" value="UniProtKB-UniRule"/>
</dbReference>
<feature type="transmembrane region" description="Helical" evidence="3">
    <location>
        <begin position="76"/>
        <end position="95"/>
    </location>
</feature>
<dbReference type="EC" id="2.4.1.132" evidence="3"/>
<dbReference type="GO" id="GO:0005789">
    <property type="term" value="C:endoplasmic reticulum membrane"/>
    <property type="evidence" value="ECO:0007669"/>
    <property type="project" value="UniProtKB-SubCell"/>
</dbReference>
<dbReference type="InParanoid" id="A0A0V0Q9T0"/>
<dbReference type="GO" id="GO:0004378">
    <property type="term" value="F:GDP-Man:Man(1)GlcNAc(2)-PP-Dol alpha-1,3-mannosyltransferase activity"/>
    <property type="evidence" value="ECO:0007669"/>
    <property type="project" value="UniProtKB-UniRule"/>
</dbReference>
<gene>
    <name evidence="5" type="ORF">PPERSA_00776</name>
</gene>
<evidence type="ECO:0000256" key="3">
    <source>
        <dbReference type="RuleBase" id="RU367136"/>
    </source>
</evidence>
<dbReference type="AlphaFoldDB" id="A0A0V0Q9T0"/>
<comment type="catalytic activity">
    <reaction evidence="3">
        <text>a beta-D-Man-(1-&gt;4)-beta-D-GlcNAc-(1-&gt;4)-alpha-D-GlcNAc-diphospho-di-trans,poly-cis-dolichol + GDP-alpha-D-mannose = an alpha-D-Man-(1-&gt;3)-beta-D-Man-(1-&gt;4)-beta-D-GlcNAc-(1-&gt;4)-alpha-D-GlcNAc-diphospho-di-trans,poly-cis-dolichol + GDP + H(+)</text>
        <dbReference type="Rhea" id="RHEA:29515"/>
        <dbReference type="Rhea" id="RHEA-COMP:19511"/>
        <dbReference type="Rhea" id="RHEA-COMP:19513"/>
        <dbReference type="ChEBI" id="CHEBI:15378"/>
        <dbReference type="ChEBI" id="CHEBI:57527"/>
        <dbReference type="ChEBI" id="CHEBI:58189"/>
        <dbReference type="ChEBI" id="CHEBI:58472"/>
        <dbReference type="ChEBI" id="CHEBI:132510"/>
        <dbReference type="EC" id="2.4.1.132"/>
    </reaction>
    <physiologicalReaction direction="left-to-right" evidence="3">
        <dbReference type="Rhea" id="RHEA:29516"/>
    </physiologicalReaction>
</comment>
<dbReference type="InterPro" id="IPR001296">
    <property type="entry name" value="Glyco_trans_1"/>
</dbReference>
<keyword evidence="3" id="KW-1133">Transmembrane helix</keyword>
<evidence type="ECO:0000256" key="2">
    <source>
        <dbReference type="ARBA" id="ARBA00022679"/>
    </source>
</evidence>
<proteinExistence type="inferred from homology"/>
<comment type="subcellular location">
    <subcellularLocation>
        <location evidence="3">Endoplasmic reticulum membrane</location>
        <topology evidence="3">Single-pass membrane protein</topology>
    </subcellularLocation>
</comment>
<keyword evidence="3" id="KW-0812">Transmembrane</keyword>
<dbReference type="EC" id="2.4.1.257" evidence="3"/>
<comment type="catalytic activity">
    <reaction evidence="3">
        <text>an alpha-D-Man-(1-&gt;3)-beta-D-Man-(1-&gt;4)-beta-D-GlcNAc-(1-&gt;4)-alpha-D-GlcNAc-diphospho-di-trans,poly-cis-dolichol + GDP-alpha-D-mannose = an alpha-D-Man-(1-&gt;3)-[alpha-D-Man-(1-&gt;6)]-beta-D-Man-(1-&gt;4)-beta-D-GlcNAc-(1-&gt;4)-alpha-D-GlcNAc-diphospho-di-trans,poly-cis-dolichol + GDP + H(+)</text>
        <dbReference type="Rhea" id="RHEA:29519"/>
        <dbReference type="Rhea" id="RHEA-COMP:19513"/>
        <dbReference type="Rhea" id="RHEA-COMP:19515"/>
        <dbReference type="ChEBI" id="CHEBI:15378"/>
        <dbReference type="ChEBI" id="CHEBI:57527"/>
        <dbReference type="ChEBI" id="CHEBI:58189"/>
        <dbReference type="ChEBI" id="CHEBI:132510"/>
        <dbReference type="ChEBI" id="CHEBI:132511"/>
        <dbReference type="EC" id="2.4.1.257"/>
    </reaction>
    <physiologicalReaction direction="left-to-right" evidence="3">
        <dbReference type="Rhea" id="RHEA:29520"/>
    </physiologicalReaction>
</comment>
<dbReference type="Gene3D" id="3.40.50.2000">
    <property type="entry name" value="Glycogen Phosphorylase B"/>
    <property type="match status" value="1"/>
</dbReference>
<evidence type="ECO:0000259" key="4">
    <source>
        <dbReference type="Pfam" id="PF00534"/>
    </source>
</evidence>
<evidence type="ECO:0000256" key="1">
    <source>
        <dbReference type="ARBA" id="ARBA00022676"/>
    </source>
</evidence>
<comment type="function">
    <text evidence="3">Mannosylates Man(2)GlcNAc(2)-dolichol diphosphate and Man(1)GlcNAc(2)-dolichol diphosphate to form Man(3)GlcNAc(2)-dolichol diphosphate.</text>
</comment>